<organism evidence="1 2">
    <name type="scientific">Portunus trituberculatus</name>
    <name type="common">Swimming crab</name>
    <name type="synonym">Neptunus trituberculatus</name>
    <dbReference type="NCBI Taxonomy" id="210409"/>
    <lineage>
        <taxon>Eukaryota</taxon>
        <taxon>Metazoa</taxon>
        <taxon>Ecdysozoa</taxon>
        <taxon>Arthropoda</taxon>
        <taxon>Crustacea</taxon>
        <taxon>Multicrustacea</taxon>
        <taxon>Malacostraca</taxon>
        <taxon>Eumalacostraca</taxon>
        <taxon>Eucarida</taxon>
        <taxon>Decapoda</taxon>
        <taxon>Pleocyemata</taxon>
        <taxon>Brachyura</taxon>
        <taxon>Eubrachyura</taxon>
        <taxon>Portunoidea</taxon>
        <taxon>Portunidae</taxon>
        <taxon>Portuninae</taxon>
        <taxon>Portunus</taxon>
    </lineage>
</organism>
<dbReference type="Proteomes" id="UP000324222">
    <property type="component" value="Unassembled WGS sequence"/>
</dbReference>
<accession>A0A5B7G1Q6</accession>
<comment type="caution">
    <text evidence="1">The sequence shown here is derived from an EMBL/GenBank/DDBJ whole genome shotgun (WGS) entry which is preliminary data.</text>
</comment>
<name>A0A5B7G1Q6_PORTR</name>
<protein>
    <submittedName>
        <fullName evidence="1">Uncharacterized protein</fullName>
    </submittedName>
</protein>
<evidence type="ECO:0000313" key="1">
    <source>
        <dbReference type="EMBL" id="MPC51477.1"/>
    </source>
</evidence>
<dbReference type="AlphaFoldDB" id="A0A5B7G1Q6"/>
<dbReference type="EMBL" id="VSRR010010205">
    <property type="protein sequence ID" value="MPC51477.1"/>
    <property type="molecule type" value="Genomic_DNA"/>
</dbReference>
<evidence type="ECO:0000313" key="2">
    <source>
        <dbReference type="Proteomes" id="UP000324222"/>
    </source>
</evidence>
<proteinExistence type="predicted"/>
<reference evidence="1 2" key="1">
    <citation type="submission" date="2019-05" db="EMBL/GenBank/DDBJ databases">
        <title>Another draft genome of Portunus trituberculatus and its Hox gene families provides insights of decapod evolution.</title>
        <authorList>
            <person name="Jeong J.-H."/>
            <person name="Song I."/>
            <person name="Kim S."/>
            <person name="Choi T."/>
            <person name="Kim D."/>
            <person name="Ryu S."/>
            <person name="Kim W."/>
        </authorList>
    </citation>
    <scope>NUCLEOTIDE SEQUENCE [LARGE SCALE GENOMIC DNA]</scope>
    <source>
        <tissue evidence="1">Muscle</tissue>
    </source>
</reference>
<gene>
    <name evidence="1" type="ORF">E2C01_045323</name>
</gene>
<sequence length="106" mass="11124">MGLLPRLVLSALSHRLSLLEGFARDQTAPGSWAVSSRTLILFVLIAEISATQIGDLRGSVPATATDPSLPAVPSSSDLYLMEFRVLVQKGVCCHTESAGPGGLSMD</sequence>
<keyword evidence="2" id="KW-1185">Reference proteome</keyword>